<accession>A0A1W1I7F2</accession>
<evidence type="ECO:0008006" key="5">
    <source>
        <dbReference type="Google" id="ProtNLM"/>
    </source>
</evidence>
<sequence>MKALRLCAITGLILSGCASWAPEPSRTQPYFTVDQADAKSIHNLVKKQDAMIAKCSDHNSCDHAYFTRALMSLYESHDAAVKNFEKVIAVAPRSQWASSSRLWLQLLQQYPTPIERSWLSSVAGAPAVSEGQVVLGQASDRLVRDLLDRELIIQQLRTTRDADAQVLDQLQRDLADRDRKADALIGNKKESQKTPVESGTIQSLQKQLAEREKKIDELYNQLEALKRIDQETREKIRPIRPPSTVAPLPTPESTTPQ</sequence>
<dbReference type="OrthoDB" id="9775100at2"/>
<dbReference type="PROSITE" id="PS51257">
    <property type="entry name" value="PROKAR_LIPOPROTEIN"/>
    <property type="match status" value="1"/>
</dbReference>
<feature type="region of interest" description="Disordered" evidence="1">
    <location>
        <begin position="230"/>
        <end position="257"/>
    </location>
</feature>
<evidence type="ECO:0000256" key="2">
    <source>
        <dbReference type="SAM" id="SignalP"/>
    </source>
</evidence>
<dbReference type="RefSeq" id="WP_080887178.1">
    <property type="nucleotide sequence ID" value="NZ_LT828648.1"/>
</dbReference>
<evidence type="ECO:0000256" key="1">
    <source>
        <dbReference type="SAM" id="MobiDB-lite"/>
    </source>
</evidence>
<evidence type="ECO:0000313" key="3">
    <source>
        <dbReference type="EMBL" id="SLM48851.1"/>
    </source>
</evidence>
<feature type="signal peptide" evidence="2">
    <location>
        <begin position="1"/>
        <end position="21"/>
    </location>
</feature>
<dbReference type="EMBL" id="LT828648">
    <property type="protein sequence ID" value="SLM48851.1"/>
    <property type="molecule type" value="Genomic_DNA"/>
</dbReference>
<reference evidence="3 4" key="1">
    <citation type="submission" date="2017-03" db="EMBL/GenBank/DDBJ databases">
        <authorList>
            <person name="Afonso C.L."/>
            <person name="Miller P.J."/>
            <person name="Scott M.A."/>
            <person name="Spackman E."/>
            <person name="Goraichik I."/>
            <person name="Dimitrov K.M."/>
            <person name="Suarez D.L."/>
            <person name="Swayne D.E."/>
        </authorList>
    </citation>
    <scope>NUCLEOTIDE SEQUENCE [LARGE SCALE GENOMIC DNA]</scope>
    <source>
        <strain evidence="3">Genome sequencing of Nitrospira japonica strain NJ11</strain>
    </source>
</reference>
<dbReference type="Proteomes" id="UP000192042">
    <property type="component" value="Chromosome I"/>
</dbReference>
<dbReference type="AlphaFoldDB" id="A0A1W1I7F2"/>
<organism evidence="3 4">
    <name type="scientific">Nitrospira japonica</name>
    <dbReference type="NCBI Taxonomy" id="1325564"/>
    <lineage>
        <taxon>Bacteria</taxon>
        <taxon>Pseudomonadati</taxon>
        <taxon>Nitrospirota</taxon>
        <taxon>Nitrospiria</taxon>
        <taxon>Nitrospirales</taxon>
        <taxon>Nitrospiraceae</taxon>
        <taxon>Nitrospira</taxon>
    </lineage>
</organism>
<protein>
    <recommendedName>
        <fullName evidence="5">Outer membrane lipoprotein BamD-like domain-containing protein</fullName>
    </recommendedName>
</protein>
<gene>
    <name evidence="3" type="ORF">NSJP_2684</name>
</gene>
<dbReference type="STRING" id="1325564.NSJP_2684"/>
<name>A0A1W1I7F2_9BACT</name>
<feature type="compositionally biased region" description="Polar residues" evidence="1">
    <location>
        <begin position="193"/>
        <end position="206"/>
    </location>
</feature>
<feature type="chain" id="PRO_5012415917" description="Outer membrane lipoprotein BamD-like domain-containing protein" evidence="2">
    <location>
        <begin position="22"/>
        <end position="257"/>
    </location>
</feature>
<proteinExistence type="predicted"/>
<feature type="region of interest" description="Disordered" evidence="1">
    <location>
        <begin position="183"/>
        <end position="207"/>
    </location>
</feature>
<keyword evidence="4" id="KW-1185">Reference proteome</keyword>
<keyword evidence="2" id="KW-0732">Signal</keyword>
<feature type="compositionally biased region" description="Basic and acidic residues" evidence="1">
    <location>
        <begin position="183"/>
        <end position="192"/>
    </location>
</feature>
<evidence type="ECO:0000313" key="4">
    <source>
        <dbReference type="Proteomes" id="UP000192042"/>
    </source>
</evidence>
<dbReference type="KEGG" id="nja:NSJP_2684"/>